<evidence type="ECO:0000256" key="1">
    <source>
        <dbReference type="ARBA" id="ARBA00022679"/>
    </source>
</evidence>
<evidence type="ECO:0000313" key="7">
    <source>
        <dbReference type="EMBL" id="AHF26012.1"/>
    </source>
</evidence>
<evidence type="ECO:0000259" key="6">
    <source>
        <dbReference type="PROSITE" id="PS51510"/>
    </source>
</evidence>
<keyword evidence="3 5" id="KW-0418">Kinase</keyword>
<evidence type="ECO:0000256" key="5">
    <source>
        <dbReference type="PROSITE-ProRule" id="PRU00843"/>
    </source>
</evidence>
<accession>W0FSV8</accession>
<organism evidence="7">
    <name type="scientific">uncultured bacterium Contigcl_1565</name>
    <dbReference type="NCBI Taxonomy" id="1393654"/>
    <lineage>
        <taxon>Bacteria</taxon>
        <taxon>environmental samples</taxon>
    </lineage>
</organism>
<protein>
    <submittedName>
        <fullName evidence="7">ATP:guanido phosphotransferase domain protein</fullName>
    </submittedName>
</protein>
<name>W0FSV8_9BACT</name>
<evidence type="ECO:0000256" key="2">
    <source>
        <dbReference type="ARBA" id="ARBA00022741"/>
    </source>
</evidence>
<feature type="binding site" evidence="5">
    <location>
        <begin position="16"/>
        <end position="20"/>
    </location>
    <ligand>
        <name>ATP</name>
        <dbReference type="ChEBI" id="CHEBI:30616"/>
    </ligand>
</feature>
<comment type="caution">
    <text evidence="5">Lacks conserved residue(s) required for the propagation of feature annotation.</text>
</comment>
<dbReference type="Gene3D" id="3.30.590.10">
    <property type="entry name" value="Glutamine synthetase/guanido kinase, catalytic domain"/>
    <property type="match status" value="1"/>
</dbReference>
<keyword evidence="2 5" id="KW-0547">Nucleotide-binding</keyword>
<evidence type="ECO:0000256" key="3">
    <source>
        <dbReference type="ARBA" id="ARBA00022777"/>
    </source>
</evidence>
<feature type="binding site" evidence="5">
    <location>
        <begin position="194"/>
        <end position="199"/>
    </location>
    <ligand>
        <name>ATP</name>
        <dbReference type="ChEBI" id="CHEBI:30616"/>
    </ligand>
</feature>
<dbReference type="PANTHER" id="PTHR11547:SF38">
    <property type="entry name" value="ARGININE KINASE 1-RELATED"/>
    <property type="match status" value="1"/>
</dbReference>
<dbReference type="GO" id="GO:0005615">
    <property type="term" value="C:extracellular space"/>
    <property type="evidence" value="ECO:0007669"/>
    <property type="project" value="TreeGrafter"/>
</dbReference>
<dbReference type="InterPro" id="IPR022414">
    <property type="entry name" value="ATP-guanido_PTrfase_cat"/>
</dbReference>
<dbReference type="SUPFAM" id="SSF55931">
    <property type="entry name" value="Glutamine synthetase/guanido kinase"/>
    <property type="match status" value="1"/>
</dbReference>
<keyword evidence="4 5" id="KW-0067">ATP-binding</keyword>
<proteinExistence type="inferred from homology"/>
<dbReference type="PROSITE" id="PS51510">
    <property type="entry name" value="PHOSPHAGEN_KINASE_C"/>
    <property type="match status" value="1"/>
</dbReference>
<dbReference type="GO" id="GO:0046314">
    <property type="term" value="P:phosphocreatine biosynthetic process"/>
    <property type="evidence" value="ECO:0007669"/>
    <property type="project" value="InterPro"/>
</dbReference>
<sequence length="345" mass="39026">MRWYENEGIDSDVVIMTTAVVSRSINGTPFVPKMKKQDFDHVKEEVDSAMKGLPMERLEGGKIDLTKMEQLMRDRVLMTEGAELSENSVIYTDEKSALNVFVNFNEHLTVEARSAGFDLDVADRADKFASMLESKLDISFSEKYGFLNSNLTDTGTGLRIFAMVNIPGICRNERGVEVVSKRCQQYDWKLAAPFKRAGAAGIFFILSDAMLGVSGSGIKENGRQLIREIIDLERKCRLEIAGGNTAMYKDLYARAYGTLKYATVQQPLEILTNLSNIRIYKNYLDNSQDQEDREDLPFEISWKTINMITGEICRECMGDRPRNRALPAANKKRAKTVKEYLKGDD</sequence>
<dbReference type="GO" id="GO:0004111">
    <property type="term" value="F:creatine kinase activity"/>
    <property type="evidence" value="ECO:0007669"/>
    <property type="project" value="InterPro"/>
</dbReference>
<keyword evidence="1 5" id="KW-0808">Transferase</keyword>
<feature type="domain" description="Phosphagen kinase C-terminal" evidence="6">
    <location>
        <begin position="13"/>
        <end position="236"/>
    </location>
</feature>
<dbReference type="InterPro" id="IPR014746">
    <property type="entry name" value="Gln_synth/guanido_kin_cat_dom"/>
</dbReference>
<dbReference type="AlphaFoldDB" id="W0FSV8"/>
<dbReference type="GO" id="GO:0005524">
    <property type="term" value="F:ATP binding"/>
    <property type="evidence" value="ECO:0007669"/>
    <property type="project" value="UniProtKB-UniRule"/>
</dbReference>
<feature type="binding site" evidence="5">
    <location>
        <begin position="159"/>
        <end position="163"/>
    </location>
    <ligand>
        <name>ATP</name>
        <dbReference type="ChEBI" id="CHEBI:30616"/>
    </ligand>
</feature>
<dbReference type="EMBL" id="KC246862">
    <property type="protein sequence ID" value="AHF26012.1"/>
    <property type="molecule type" value="Genomic_DNA"/>
</dbReference>
<dbReference type="PANTHER" id="PTHR11547">
    <property type="entry name" value="ARGININE OR CREATINE KINASE"/>
    <property type="match status" value="1"/>
</dbReference>
<comment type="similarity">
    <text evidence="5">Belongs to the ATP:guanido phosphotransferase family.</text>
</comment>
<dbReference type="InterPro" id="IPR000749">
    <property type="entry name" value="ATP-guanido_PTrfase"/>
</dbReference>
<dbReference type="Pfam" id="PF00217">
    <property type="entry name" value="ATP-gua_Ptrans"/>
    <property type="match status" value="1"/>
</dbReference>
<reference evidence="7" key="1">
    <citation type="journal article" date="2013" name="PLoS ONE">
        <title>Metagenomic insights into the carbohydrate-active enzymes carried by the microorganisms adhering to solid digesta in the rumen of cows.</title>
        <authorList>
            <person name="Wang L."/>
            <person name="Hatem A."/>
            <person name="Catalyurek U.V."/>
            <person name="Morrison M."/>
            <person name="Yu Z."/>
        </authorList>
    </citation>
    <scope>NUCLEOTIDE SEQUENCE</scope>
</reference>
<evidence type="ECO:0000256" key="4">
    <source>
        <dbReference type="ARBA" id="ARBA00022840"/>
    </source>
</evidence>